<dbReference type="Gene3D" id="3.40.50.10240">
    <property type="entry name" value="Thiamin pyrophosphokinase, catalytic domain"/>
    <property type="match status" value="1"/>
</dbReference>
<dbReference type="PANTHER" id="PTHR41299">
    <property type="entry name" value="THIAMINE PYROPHOSPHOKINASE"/>
    <property type="match status" value="1"/>
</dbReference>
<accession>A0A4R3NJM1</accession>
<evidence type="ECO:0000256" key="5">
    <source>
        <dbReference type="NCBIfam" id="TIGR01378"/>
    </source>
</evidence>
<dbReference type="NCBIfam" id="TIGR01378">
    <property type="entry name" value="thi_PPkinase"/>
    <property type="match status" value="1"/>
</dbReference>
<dbReference type="CDD" id="cd07995">
    <property type="entry name" value="TPK"/>
    <property type="match status" value="1"/>
</dbReference>
<dbReference type="SUPFAM" id="SSF63999">
    <property type="entry name" value="Thiamin pyrophosphokinase, catalytic domain"/>
    <property type="match status" value="1"/>
</dbReference>
<dbReference type="SMART" id="SM00983">
    <property type="entry name" value="TPK_B1_binding"/>
    <property type="match status" value="1"/>
</dbReference>
<dbReference type="GO" id="GO:0006772">
    <property type="term" value="P:thiamine metabolic process"/>
    <property type="evidence" value="ECO:0007669"/>
    <property type="project" value="UniProtKB-UniRule"/>
</dbReference>
<keyword evidence="8" id="KW-1185">Reference proteome</keyword>
<dbReference type="EMBL" id="SMAR01000027">
    <property type="protein sequence ID" value="TCT35283.1"/>
    <property type="molecule type" value="Genomic_DNA"/>
</dbReference>
<keyword evidence="1" id="KW-0808">Transferase</keyword>
<dbReference type="InterPro" id="IPR036759">
    <property type="entry name" value="TPK_catalytic_sf"/>
</dbReference>
<dbReference type="InterPro" id="IPR007371">
    <property type="entry name" value="TPK_catalytic"/>
</dbReference>
<sequence length="220" mass="23342">MSNSDTFTILLSGHLDISGRLKKAVAGSRFIAADGGMRHAEGLGIIPELWVGDFDSTDEGLLKRWPDIEQKSFPPEKNETDGALAAGEAIIRGAGKIIMAGALAGERTDHGLMNMLFAVNMAENGCEMMLTTGVEEAYPLLAGETVIDIPPGALFSILGFSDLHGLSIENAGYPLDGFEAPFGLPRTVSNIAGHTDEPVRITLKSGRGIIIVRPYDFSGV</sequence>
<reference evidence="7 8" key="1">
    <citation type="submission" date="2019-03" db="EMBL/GenBank/DDBJ databases">
        <title>Freshwater and sediment microbial communities from various areas in North America, analyzing microbe dynamics in response to fracking.</title>
        <authorList>
            <person name="Lamendella R."/>
        </authorList>
    </citation>
    <scope>NUCLEOTIDE SEQUENCE [LARGE SCALE GENOMIC DNA]</scope>
    <source>
        <strain evidence="7 8">175.2</strain>
    </source>
</reference>
<organism evidence="7 8">
    <name type="scientific">Martelella mediterranea</name>
    <dbReference type="NCBI Taxonomy" id="293089"/>
    <lineage>
        <taxon>Bacteria</taxon>
        <taxon>Pseudomonadati</taxon>
        <taxon>Pseudomonadota</taxon>
        <taxon>Alphaproteobacteria</taxon>
        <taxon>Hyphomicrobiales</taxon>
        <taxon>Aurantimonadaceae</taxon>
        <taxon>Martelella</taxon>
    </lineage>
</organism>
<dbReference type="Pfam" id="PF04263">
    <property type="entry name" value="TPK_catalytic"/>
    <property type="match status" value="1"/>
</dbReference>
<name>A0A4R3NJM1_9HYPH</name>
<evidence type="ECO:0000259" key="6">
    <source>
        <dbReference type="SMART" id="SM00983"/>
    </source>
</evidence>
<dbReference type="GO" id="GO:0030975">
    <property type="term" value="F:thiamine binding"/>
    <property type="evidence" value="ECO:0007669"/>
    <property type="project" value="InterPro"/>
</dbReference>
<keyword evidence="3 7" id="KW-0418">Kinase</keyword>
<dbReference type="RefSeq" id="WP_132313151.1">
    <property type="nucleotide sequence ID" value="NZ_SMAR01000027.1"/>
</dbReference>
<dbReference type="AlphaFoldDB" id="A0A4R3NJM1"/>
<evidence type="ECO:0000256" key="3">
    <source>
        <dbReference type="ARBA" id="ARBA00022777"/>
    </source>
</evidence>
<dbReference type="OrthoDB" id="9804377at2"/>
<protein>
    <recommendedName>
        <fullName evidence="5">Thiamine diphosphokinase</fullName>
        <ecNumber evidence="5">2.7.6.2</ecNumber>
    </recommendedName>
</protein>
<dbReference type="EC" id="2.7.6.2" evidence="5"/>
<evidence type="ECO:0000313" key="7">
    <source>
        <dbReference type="EMBL" id="TCT35283.1"/>
    </source>
</evidence>
<dbReference type="PANTHER" id="PTHR41299:SF1">
    <property type="entry name" value="THIAMINE PYROPHOSPHOKINASE"/>
    <property type="match status" value="1"/>
</dbReference>
<evidence type="ECO:0000313" key="8">
    <source>
        <dbReference type="Proteomes" id="UP000295097"/>
    </source>
</evidence>
<evidence type="ECO:0000256" key="4">
    <source>
        <dbReference type="ARBA" id="ARBA00022840"/>
    </source>
</evidence>
<dbReference type="GO" id="GO:0016301">
    <property type="term" value="F:kinase activity"/>
    <property type="evidence" value="ECO:0007669"/>
    <property type="project" value="UniProtKB-KW"/>
</dbReference>
<gene>
    <name evidence="7" type="ORF">EDC90_102721</name>
</gene>
<dbReference type="InterPro" id="IPR007373">
    <property type="entry name" value="Thiamin_PyroPKinase_B1-bd"/>
</dbReference>
<evidence type="ECO:0000256" key="1">
    <source>
        <dbReference type="ARBA" id="ARBA00022679"/>
    </source>
</evidence>
<dbReference type="InterPro" id="IPR006282">
    <property type="entry name" value="Thi_PPkinase"/>
</dbReference>
<proteinExistence type="predicted"/>
<dbReference type="GO" id="GO:0004788">
    <property type="term" value="F:thiamine diphosphokinase activity"/>
    <property type="evidence" value="ECO:0007669"/>
    <property type="project" value="UniProtKB-UniRule"/>
</dbReference>
<keyword evidence="4" id="KW-0067">ATP-binding</keyword>
<evidence type="ECO:0000256" key="2">
    <source>
        <dbReference type="ARBA" id="ARBA00022741"/>
    </source>
</evidence>
<comment type="caution">
    <text evidence="7">The sequence shown here is derived from an EMBL/GenBank/DDBJ whole genome shotgun (WGS) entry which is preliminary data.</text>
</comment>
<dbReference type="InterPro" id="IPR053149">
    <property type="entry name" value="TPK"/>
</dbReference>
<dbReference type="GO" id="GO:0005524">
    <property type="term" value="F:ATP binding"/>
    <property type="evidence" value="ECO:0007669"/>
    <property type="project" value="UniProtKB-KW"/>
</dbReference>
<feature type="domain" description="Thiamin pyrophosphokinase thiamin-binding" evidence="6">
    <location>
        <begin position="143"/>
        <end position="209"/>
    </location>
</feature>
<dbReference type="Proteomes" id="UP000295097">
    <property type="component" value="Unassembled WGS sequence"/>
</dbReference>
<dbReference type="GO" id="GO:0009229">
    <property type="term" value="P:thiamine diphosphate biosynthetic process"/>
    <property type="evidence" value="ECO:0007669"/>
    <property type="project" value="InterPro"/>
</dbReference>
<keyword evidence="2" id="KW-0547">Nucleotide-binding</keyword>